<name>A0A6A6XG49_9PLEO</name>
<evidence type="ECO:0000313" key="3">
    <source>
        <dbReference type="Proteomes" id="UP000799757"/>
    </source>
</evidence>
<reference evidence="2" key="1">
    <citation type="journal article" date="2020" name="Stud. Mycol.">
        <title>101 Dothideomycetes genomes: a test case for predicting lifestyles and emergence of pathogens.</title>
        <authorList>
            <person name="Haridas S."/>
            <person name="Albert R."/>
            <person name="Binder M."/>
            <person name="Bloem J."/>
            <person name="Labutti K."/>
            <person name="Salamov A."/>
            <person name="Andreopoulos B."/>
            <person name="Baker S."/>
            <person name="Barry K."/>
            <person name="Bills G."/>
            <person name="Bluhm B."/>
            <person name="Cannon C."/>
            <person name="Castanera R."/>
            <person name="Culley D."/>
            <person name="Daum C."/>
            <person name="Ezra D."/>
            <person name="Gonzalez J."/>
            <person name="Henrissat B."/>
            <person name="Kuo A."/>
            <person name="Liang C."/>
            <person name="Lipzen A."/>
            <person name="Lutzoni F."/>
            <person name="Magnuson J."/>
            <person name="Mondo S."/>
            <person name="Nolan M."/>
            <person name="Ohm R."/>
            <person name="Pangilinan J."/>
            <person name="Park H.-J."/>
            <person name="Ramirez L."/>
            <person name="Alfaro M."/>
            <person name="Sun H."/>
            <person name="Tritt A."/>
            <person name="Yoshinaga Y."/>
            <person name="Zwiers L.-H."/>
            <person name="Turgeon B."/>
            <person name="Goodwin S."/>
            <person name="Spatafora J."/>
            <person name="Crous P."/>
            <person name="Grigoriev I."/>
        </authorList>
    </citation>
    <scope>NUCLEOTIDE SEQUENCE</scope>
    <source>
        <strain evidence="2">CBS 109.77</strain>
    </source>
</reference>
<dbReference type="EMBL" id="MU001858">
    <property type="protein sequence ID" value="KAF2795469.1"/>
    <property type="molecule type" value="Genomic_DNA"/>
</dbReference>
<feature type="compositionally biased region" description="Polar residues" evidence="1">
    <location>
        <begin position="131"/>
        <end position="158"/>
    </location>
</feature>
<keyword evidence="3" id="KW-1185">Reference proteome</keyword>
<sequence length="170" mass="18967">MTNKLDCKWGWVSTRAYQEGALPCSQVTACRQYDLQRTPMLQPRADGQPAVHAVGKRNRVKERDNEPCLSPTMDRPWDGMLVCDMLLAPRRDKWPTFGFLVVSRTAWEHADGSPERDSSAENTAPLKSGRRGTTCQEVQLSTSHTSPVNPASRPSPTTVVLCCDARRGRL</sequence>
<proteinExistence type="predicted"/>
<feature type="region of interest" description="Disordered" evidence="1">
    <location>
        <begin position="42"/>
        <end position="71"/>
    </location>
</feature>
<gene>
    <name evidence="2" type="ORF">K505DRAFT_12897</name>
</gene>
<evidence type="ECO:0000256" key="1">
    <source>
        <dbReference type="SAM" id="MobiDB-lite"/>
    </source>
</evidence>
<protein>
    <submittedName>
        <fullName evidence="2">Uncharacterized protein</fullName>
    </submittedName>
</protein>
<dbReference type="Proteomes" id="UP000799757">
    <property type="component" value="Unassembled WGS sequence"/>
</dbReference>
<dbReference type="AlphaFoldDB" id="A0A6A6XG49"/>
<feature type="compositionally biased region" description="Basic and acidic residues" evidence="1">
    <location>
        <begin position="109"/>
        <end position="119"/>
    </location>
</feature>
<evidence type="ECO:0000313" key="2">
    <source>
        <dbReference type="EMBL" id="KAF2795469.1"/>
    </source>
</evidence>
<feature type="region of interest" description="Disordered" evidence="1">
    <location>
        <begin position="109"/>
        <end position="158"/>
    </location>
</feature>
<accession>A0A6A6XG49</accession>
<organism evidence="2 3">
    <name type="scientific">Melanomma pulvis-pyrius CBS 109.77</name>
    <dbReference type="NCBI Taxonomy" id="1314802"/>
    <lineage>
        <taxon>Eukaryota</taxon>
        <taxon>Fungi</taxon>
        <taxon>Dikarya</taxon>
        <taxon>Ascomycota</taxon>
        <taxon>Pezizomycotina</taxon>
        <taxon>Dothideomycetes</taxon>
        <taxon>Pleosporomycetidae</taxon>
        <taxon>Pleosporales</taxon>
        <taxon>Melanommataceae</taxon>
        <taxon>Melanomma</taxon>
    </lineage>
</organism>